<feature type="domain" description="Endoribonuclease YicC-like N-terminal" evidence="6">
    <location>
        <begin position="3"/>
        <end position="157"/>
    </location>
</feature>
<dbReference type="Pfam" id="PF08340">
    <property type="entry name" value="YicC-like_C"/>
    <property type="match status" value="1"/>
</dbReference>
<dbReference type="EC" id="3.1.-.-" evidence="8"/>
<comment type="caution">
    <text evidence="8">The sequence shown here is derived from an EMBL/GenBank/DDBJ whole genome shotgun (WGS) entry which is preliminary data.</text>
</comment>
<protein>
    <submittedName>
        <fullName evidence="8">YicC/YloC family endoribonuclease</fullName>
        <ecNumber evidence="8">3.1.-.-</ecNumber>
    </submittedName>
</protein>
<evidence type="ECO:0000256" key="3">
    <source>
        <dbReference type="ARBA" id="ARBA00022759"/>
    </source>
</evidence>
<reference evidence="9" key="1">
    <citation type="journal article" date="2019" name="Int. J. Syst. Evol. Microbiol.">
        <title>The Global Catalogue of Microorganisms (GCM) 10K type strain sequencing project: providing services to taxonomists for standard genome sequencing and annotation.</title>
        <authorList>
            <consortium name="The Broad Institute Genomics Platform"/>
            <consortium name="The Broad Institute Genome Sequencing Center for Infectious Disease"/>
            <person name="Wu L."/>
            <person name="Ma J."/>
        </authorList>
    </citation>
    <scope>NUCLEOTIDE SEQUENCE [LARGE SCALE GENOMIC DNA]</scope>
    <source>
        <strain evidence="9">CCUG 60023</strain>
    </source>
</reference>
<name>A0ABW3FFZ1_9HYPH</name>
<accession>A0ABW3FFZ1</accession>
<evidence type="ECO:0000259" key="6">
    <source>
        <dbReference type="Pfam" id="PF03755"/>
    </source>
</evidence>
<dbReference type="PANTHER" id="PTHR30636:SF3">
    <property type="entry name" value="UPF0701 PROTEIN YICC"/>
    <property type="match status" value="1"/>
</dbReference>
<evidence type="ECO:0000313" key="8">
    <source>
        <dbReference type="EMBL" id="MFD0915689.1"/>
    </source>
</evidence>
<evidence type="ECO:0000256" key="5">
    <source>
        <dbReference type="ARBA" id="ARBA00035648"/>
    </source>
</evidence>
<keyword evidence="9" id="KW-1185">Reference proteome</keyword>
<keyword evidence="3" id="KW-0255">Endonuclease</keyword>
<evidence type="ECO:0000259" key="7">
    <source>
        <dbReference type="Pfam" id="PF08340"/>
    </source>
</evidence>
<gene>
    <name evidence="8" type="ORF">ACFQ14_04655</name>
</gene>
<comment type="cofactor">
    <cofactor evidence="1">
        <name>a divalent metal cation</name>
        <dbReference type="ChEBI" id="CHEBI:60240"/>
    </cofactor>
</comment>
<dbReference type="Proteomes" id="UP001597101">
    <property type="component" value="Unassembled WGS sequence"/>
</dbReference>
<evidence type="ECO:0000256" key="2">
    <source>
        <dbReference type="ARBA" id="ARBA00022722"/>
    </source>
</evidence>
<organism evidence="8 9">
    <name type="scientific">Pseudahrensia aquimaris</name>
    <dbReference type="NCBI Taxonomy" id="744461"/>
    <lineage>
        <taxon>Bacteria</taxon>
        <taxon>Pseudomonadati</taxon>
        <taxon>Pseudomonadota</taxon>
        <taxon>Alphaproteobacteria</taxon>
        <taxon>Hyphomicrobiales</taxon>
        <taxon>Ahrensiaceae</taxon>
        <taxon>Pseudahrensia</taxon>
    </lineage>
</organism>
<dbReference type="PANTHER" id="PTHR30636">
    <property type="entry name" value="UPF0701 PROTEIN YICC"/>
    <property type="match status" value="1"/>
</dbReference>
<feature type="domain" description="Endoribonuclease YicC-like C-terminal" evidence="7">
    <location>
        <begin position="179"/>
        <end position="294"/>
    </location>
</feature>
<evidence type="ECO:0000313" key="9">
    <source>
        <dbReference type="Proteomes" id="UP001597101"/>
    </source>
</evidence>
<evidence type="ECO:0000256" key="1">
    <source>
        <dbReference type="ARBA" id="ARBA00001968"/>
    </source>
</evidence>
<dbReference type="InterPro" id="IPR013551">
    <property type="entry name" value="YicC-like_C"/>
</dbReference>
<comment type="similarity">
    <text evidence="5">Belongs to the YicC/YloC family.</text>
</comment>
<proteinExistence type="inferred from homology"/>
<dbReference type="GO" id="GO:0016787">
    <property type="term" value="F:hydrolase activity"/>
    <property type="evidence" value="ECO:0007669"/>
    <property type="project" value="UniProtKB-KW"/>
</dbReference>
<keyword evidence="4 8" id="KW-0378">Hydrolase</keyword>
<dbReference type="InterPro" id="IPR005229">
    <property type="entry name" value="YicC/YloC-like"/>
</dbReference>
<sequence>MSLRSMTGFARHEGHTGDTAWAWEIRAVNGKSLDIRLRLPGGLENLDGLIRKACSARLSRGNLQINLSLKGTASQSLPVVNLAALDAIQSALQTVHQRTGAPLPDAGQILSFRGVLEQAENGSTSDDENFHKALLTGLDATLDALISHREAEGNELARIMAQQINEIEQLTETVKADPARTEAAIEARLKEQIARLGDAGGTVEPERLAAEIALLTTRADITEELDRLDAHIVAARNLLSEGSPVGRKLEFLAQEFNREANTLCSKSNAVSITESGLALKVVIDQMREQVLNVE</sequence>
<dbReference type="NCBIfam" id="TIGR00255">
    <property type="entry name" value="YicC/YloC family endoribonuclease"/>
    <property type="match status" value="1"/>
</dbReference>
<dbReference type="InterPro" id="IPR013527">
    <property type="entry name" value="YicC-like_N"/>
</dbReference>
<keyword evidence="2" id="KW-0540">Nuclease</keyword>
<dbReference type="EMBL" id="JBHTJV010000003">
    <property type="protein sequence ID" value="MFD0915689.1"/>
    <property type="molecule type" value="Genomic_DNA"/>
</dbReference>
<evidence type="ECO:0000256" key="4">
    <source>
        <dbReference type="ARBA" id="ARBA00022801"/>
    </source>
</evidence>
<dbReference type="RefSeq" id="WP_377211536.1">
    <property type="nucleotide sequence ID" value="NZ_JBHTJV010000003.1"/>
</dbReference>
<dbReference type="Pfam" id="PF03755">
    <property type="entry name" value="YicC-like_N"/>
    <property type="match status" value="1"/>
</dbReference>